<feature type="compositionally biased region" description="Low complexity" evidence="2">
    <location>
        <begin position="698"/>
        <end position="709"/>
    </location>
</feature>
<evidence type="ECO:0000313" key="4">
    <source>
        <dbReference type="EMBL" id="ORY23340.1"/>
    </source>
</evidence>
<feature type="compositionally biased region" description="Gly residues" evidence="2">
    <location>
        <begin position="256"/>
        <end position="266"/>
    </location>
</feature>
<keyword evidence="1" id="KW-0343">GTPase activation</keyword>
<sequence length="1455" mass="159627">MFLERCVKLGLLAHQPDTNIIAPLPLAVRKKLIFESVNCLSQRSAVPNHTNTLTSFPHVKWYMELIGHGLSLPIEDVTIINECINVYKAWLLEGGDLAPQELKALSRCFGSSLLFQPRKSYDSSPTTPGSSQPADQLSSEVLVTTHINLCRHILLMVLTASQQQVSFQSQSASNSTSGPTQQPFHLDFSRETWMVLIKVLLGCADRLLSEPCGNIQGRQRRSSHLDGNLVGPMTATPTSSAGSGSDKDKSSSLNPGGAGGTGNGGEVKAGPAMGDALCDFLSRVLIEVWLRSEDMNVELWACLKNQYEKWTHRVEIVKNWSAVILGLSNRVLQLLYGEGEGTKYTSVLFPAVSPFNLDLSEKFTVYAWHRFIYIIGNVNSIENSDNFYVAIKGISRVVDAFLAVGTKKEFNPEVTAPDGNTILHMFAHWLFEAVTRRSPETSSNTHIYHYELRKFIHNGSGGIRVLVNDFSVGLKRVLLSTDKTGYPITVVPMEELRKGCLRIIGSIIGVLGVFGEVKMKNFVILERGDYSDKIRIWYKEYGRATNRTASETRDLDSTPPPSATFKSLKPYYLDLLLTTLSSEHTPANLKMTLHVLSCFCVEEIDTCPGAVVLVLSVDVVIAFSTYIDGLFAEDNVVTHQQMIIRAFDGMIRWAIIGGWMLRDKECTARVNASLCRGVSILDKDHEFSVVTGGVPPVTTPTHVKPSSSSGNLMGDSHHPKIPSPLSPNLPSATTSMSEKTAALADRLATFAGNVTSALNEKKLGKRRPTKTKFGRSNTLSSSPLVASLAAAVGVGSALEKDKLERLTASPSSSGTNINITAPSPTIPTVSSTAGVSTFAKLTAESAVKSAAEIALSQLLNHLGNFPPRGARFGASRVSTLFDELAEVKRILRIRDLRRRDSIFGSGRNSYIRYFVYDNRILMAFVEQPEWAIQPGSGGLPYCDEGPDFDCGSDESLDQKPKNPKLLLILRDATGKFSWVCKHMYLEEKGKKTPATATKEEKSVKVPLKDDSSISTGTPASSGLGVPERPKRPQSAPLGGRKASPVKLREQSLTLHDSDGNLPEAIQANEMEEAASSKSSVAVSAEPKSGEYHVRPRLPPYIPPNSSVIDGPCFNDSAIPKFSELLDPNSEEGKRFEEFKKELDRKIQLENERYNSIDENPLKADISVKPAPPINRYDVNAPCALFRQFLSHLGYLALDAREKLKPMIMSEAFFKDLERMDALPERECFAVSVLYAKDCQTSINDIVRPKAVSSDFHQFLTSIGAPISLDKHVGYKGNLSAAICSNTSYFATRTAETLFNTPYVMKPQAASVDGTDAEKVKSLFTSANADNQVLILWIENMIDIHNVVKRVTSQLTPNVVTVIVVHPQLPNKNNSLYNIRMMTAAGAVEDNLILGPLTDGMVVSKRSLGNLVRMTATSAHLTARILKPGYRRPQTARRLMIEEICSRHKLNCTMAG</sequence>
<reference evidence="4 5" key="1">
    <citation type="submission" date="2016-07" db="EMBL/GenBank/DDBJ databases">
        <title>Pervasive Adenine N6-methylation of Active Genes in Fungi.</title>
        <authorList>
            <consortium name="DOE Joint Genome Institute"/>
            <person name="Mondo S.J."/>
            <person name="Dannebaum R.O."/>
            <person name="Kuo R.C."/>
            <person name="Labutti K."/>
            <person name="Haridas S."/>
            <person name="Kuo A."/>
            <person name="Salamov A."/>
            <person name="Ahrendt S.R."/>
            <person name="Lipzen A."/>
            <person name="Sullivan W."/>
            <person name="Andreopoulos W.B."/>
            <person name="Clum A."/>
            <person name="Lindquist E."/>
            <person name="Daum C."/>
            <person name="Ramamoorthy G.K."/>
            <person name="Gryganskyi A."/>
            <person name="Culley D."/>
            <person name="Magnuson J.K."/>
            <person name="James T.Y."/>
            <person name="O'Malley M.A."/>
            <person name="Stajich J.E."/>
            <person name="Spatafora J.W."/>
            <person name="Visel A."/>
            <person name="Grigoriev I.V."/>
        </authorList>
    </citation>
    <scope>NUCLEOTIDE SEQUENCE [LARGE SCALE GENOMIC DNA]</scope>
    <source>
        <strain evidence="4 5">JEL800</strain>
    </source>
</reference>
<feature type="compositionally biased region" description="Basic and acidic residues" evidence="2">
    <location>
        <begin position="997"/>
        <end position="1011"/>
    </location>
</feature>
<feature type="region of interest" description="Disordered" evidence="2">
    <location>
        <begin position="698"/>
        <end position="733"/>
    </location>
</feature>
<dbReference type="GO" id="GO:0051056">
    <property type="term" value="P:regulation of small GTPase mediated signal transduction"/>
    <property type="evidence" value="ECO:0007669"/>
    <property type="project" value="InterPro"/>
</dbReference>
<dbReference type="GO" id="GO:0005096">
    <property type="term" value="F:GTPase activator activity"/>
    <property type="evidence" value="ECO:0007669"/>
    <property type="project" value="UniProtKB-KW"/>
</dbReference>
<comment type="caution">
    <text evidence="4">The sequence shown here is derived from an EMBL/GenBank/DDBJ whole genome shotgun (WGS) entry which is preliminary data.</text>
</comment>
<dbReference type="PANTHER" id="PTHR21344">
    <property type="entry name" value="RAL GTPASE-ACTIVATING PROTEIN SUBUNIT BETA"/>
    <property type="match status" value="1"/>
</dbReference>
<gene>
    <name evidence="4" type="ORF">BCR33DRAFT_796550</name>
</gene>
<evidence type="ECO:0000256" key="1">
    <source>
        <dbReference type="ARBA" id="ARBA00022468"/>
    </source>
</evidence>
<dbReference type="Gene3D" id="3.40.50.11210">
    <property type="entry name" value="Rap/Ran-GAP"/>
    <property type="match status" value="1"/>
</dbReference>
<dbReference type="Pfam" id="PF20412">
    <property type="entry name" value="RALGAPB_N"/>
    <property type="match status" value="1"/>
</dbReference>
<protein>
    <recommendedName>
        <fullName evidence="3">Rap-GAP domain-containing protein</fullName>
    </recommendedName>
</protein>
<feature type="domain" description="Rap-GAP" evidence="3">
    <location>
        <begin position="1216"/>
        <end position="1443"/>
    </location>
</feature>
<organism evidence="4 5">
    <name type="scientific">Rhizoclosmatium globosum</name>
    <dbReference type="NCBI Taxonomy" id="329046"/>
    <lineage>
        <taxon>Eukaryota</taxon>
        <taxon>Fungi</taxon>
        <taxon>Fungi incertae sedis</taxon>
        <taxon>Chytridiomycota</taxon>
        <taxon>Chytridiomycota incertae sedis</taxon>
        <taxon>Chytridiomycetes</taxon>
        <taxon>Chytridiales</taxon>
        <taxon>Chytriomycetaceae</taxon>
        <taxon>Rhizoclosmatium</taxon>
    </lineage>
</organism>
<evidence type="ECO:0000259" key="3">
    <source>
        <dbReference type="PROSITE" id="PS50085"/>
    </source>
</evidence>
<proteinExistence type="predicted"/>
<evidence type="ECO:0000313" key="5">
    <source>
        <dbReference type="Proteomes" id="UP000193642"/>
    </source>
</evidence>
<dbReference type="OrthoDB" id="1749473at2759"/>
<accession>A0A1Y2AM16</accession>
<keyword evidence="5" id="KW-1185">Reference proteome</keyword>
<feature type="compositionally biased region" description="Low complexity" evidence="2">
    <location>
        <begin position="234"/>
        <end position="244"/>
    </location>
</feature>
<dbReference type="PROSITE" id="PS50085">
    <property type="entry name" value="RAPGAP"/>
    <property type="match status" value="1"/>
</dbReference>
<dbReference type="Proteomes" id="UP000193642">
    <property type="component" value="Unassembled WGS sequence"/>
</dbReference>
<dbReference type="Pfam" id="PF02145">
    <property type="entry name" value="Rap_GAP"/>
    <property type="match status" value="1"/>
</dbReference>
<dbReference type="SUPFAM" id="SSF111347">
    <property type="entry name" value="Rap/Ran-GAP"/>
    <property type="match status" value="1"/>
</dbReference>
<feature type="region of interest" description="Disordered" evidence="2">
    <location>
        <begin position="215"/>
        <end position="266"/>
    </location>
</feature>
<dbReference type="InterPro" id="IPR035974">
    <property type="entry name" value="Rap/Ran-GAP_sf"/>
</dbReference>
<dbReference type="InterPro" id="IPR046859">
    <property type="entry name" value="RGPA/RALGAPB_N"/>
</dbReference>
<dbReference type="PANTHER" id="PTHR21344:SF1">
    <property type="entry name" value="RAL GTPASE-ACTIVATING PROTEIN SUBUNIT BETA"/>
    <property type="match status" value="1"/>
</dbReference>
<name>A0A1Y2AM16_9FUNG</name>
<evidence type="ECO:0000256" key="2">
    <source>
        <dbReference type="SAM" id="MobiDB-lite"/>
    </source>
</evidence>
<dbReference type="InterPro" id="IPR000331">
    <property type="entry name" value="Rap/Ran_GAP_dom"/>
</dbReference>
<dbReference type="STRING" id="329046.A0A1Y2AM16"/>
<dbReference type="InterPro" id="IPR039930">
    <property type="entry name" value="RALGAPB"/>
</dbReference>
<feature type="region of interest" description="Disordered" evidence="2">
    <location>
        <begin position="991"/>
        <end position="1045"/>
    </location>
</feature>
<dbReference type="EMBL" id="MCGO01000162">
    <property type="protein sequence ID" value="ORY23340.1"/>
    <property type="molecule type" value="Genomic_DNA"/>
</dbReference>